<evidence type="ECO:0000256" key="1">
    <source>
        <dbReference type="SAM" id="Coils"/>
    </source>
</evidence>
<evidence type="ECO:0000313" key="4">
    <source>
        <dbReference type="Proteomes" id="UP000271162"/>
    </source>
</evidence>
<proteinExistence type="predicted"/>
<evidence type="ECO:0000313" key="3">
    <source>
        <dbReference type="EMBL" id="VDL80070.1"/>
    </source>
</evidence>
<evidence type="ECO:0000256" key="2">
    <source>
        <dbReference type="SAM" id="MobiDB-lite"/>
    </source>
</evidence>
<dbReference type="AlphaFoldDB" id="A0A158R2P8"/>
<sequence length="342" mass="39155">MINAKAGRLDEFPSNMRTVPRKSPYPWERPESDAESLWEKELKMSSSTSDFKSVSETLQVSNMQDDSLCTDEFEIINCDTMRLSDRAPKGAQLCLIASRFASISSLEEEIAILKNRIAVIEQENADLKRMNANDGQVNAPVKKLNECEVTEHKELEQKLKDLQQQLLTIKAASREKDLAEVTDQLETALRKIADLTQSHNSVTVKCGTLSDKLSETYAMLLSEKERVAVLEDEIRSLRAAGGEGFNLPLINEQMVVREMQEKEAYAEKLKLELEETRKLLNEQMECCDKKENELRTHVEIINVLKEEDTEGRREIAEKNRKIAELEEMVRFMRLNRAEVNNC</sequence>
<accession>A0A158R2P8</accession>
<reference evidence="3 4" key="2">
    <citation type="submission" date="2018-11" db="EMBL/GenBank/DDBJ databases">
        <authorList>
            <consortium name="Pathogen Informatics"/>
        </authorList>
    </citation>
    <scope>NUCLEOTIDE SEQUENCE [LARGE SCALE GENOMIC DNA]</scope>
</reference>
<evidence type="ECO:0000313" key="5">
    <source>
        <dbReference type="WBParaSite" id="NBR_0001647401-mRNA-1"/>
    </source>
</evidence>
<gene>
    <name evidence="3" type="ORF">NBR_LOCUS16475</name>
</gene>
<dbReference type="WBParaSite" id="NBR_0001647401-mRNA-1">
    <property type="protein sequence ID" value="NBR_0001647401-mRNA-1"/>
    <property type="gene ID" value="NBR_0001647401"/>
</dbReference>
<keyword evidence="1" id="KW-0175">Coiled coil</keyword>
<feature type="region of interest" description="Disordered" evidence="2">
    <location>
        <begin position="1"/>
        <end position="31"/>
    </location>
</feature>
<dbReference type="STRING" id="27835.A0A158R2P8"/>
<dbReference type="EMBL" id="UYSL01022224">
    <property type="protein sequence ID" value="VDL80070.1"/>
    <property type="molecule type" value="Genomic_DNA"/>
</dbReference>
<organism evidence="5">
    <name type="scientific">Nippostrongylus brasiliensis</name>
    <name type="common">Rat hookworm</name>
    <dbReference type="NCBI Taxonomy" id="27835"/>
    <lineage>
        <taxon>Eukaryota</taxon>
        <taxon>Metazoa</taxon>
        <taxon>Ecdysozoa</taxon>
        <taxon>Nematoda</taxon>
        <taxon>Chromadorea</taxon>
        <taxon>Rhabditida</taxon>
        <taxon>Rhabditina</taxon>
        <taxon>Rhabditomorpha</taxon>
        <taxon>Strongyloidea</taxon>
        <taxon>Heligmosomidae</taxon>
        <taxon>Nippostrongylus</taxon>
    </lineage>
</organism>
<protein>
    <submittedName>
        <fullName evidence="5">Girdin</fullName>
    </submittedName>
</protein>
<reference evidence="5" key="1">
    <citation type="submission" date="2016-04" db="UniProtKB">
        <authorList>
            <consortium name="WormBaseParasite"/>
        </authorList>
    </citation>
    <scope>IDENTIFICATION</scope>
</reference>
<name>A0A158R2P8_NIPBR</name>
<dbReference type="Proteomes" id="UP000271162">
    <property type="component" value="Unassembled WGS sequence"/>
</dbReference>
<feature type="coiled-coil region" evidence="1">
    <location>
        <begin position="103"/>
        <end position="335"/>
    </location>
</feature>
<keyword evidence="4" id="KW-1185">Reference proteome</keyword>